<dbReference type="GO" id="GO:0007165">
    <property type="term" value="P:signal transduction"/>
    <property type="evidence" value="ECO:0007669"/>
    <property type="project" value="TreeGrafter"/>
</dbReference>
<evidence type="ECO:0000259" key="6">
    <source>
        <dbReference type="PROSITE" id="PS50106"/>
    </source>
</evidence>
<dbReference type="NCBIfam" id="TIGR00225">
    <property type="entry name" value="prc"/>
    <property type="match status" value="1"/>
</dbReference>
<dbReference type="GO" id="GO:0008236">
    <property type="term" value="F:serine-type peptidase activity"/>
    <property type="evidence" value="ECO:0007669"/>
    <property type="project" value="UniProtKB-KW"/>
</dbReference>
<evidence type="ECO:0000256" key="5">
    <source>
        <dbReference type="RuleBase" id="RU004404"/>
    </source>
</evidence>
<name>E0I6Q7_9BACL</name>
<dbReference type="EMBL" id="AEDD01000003">
    <property type="protein sequence ID" value="EFM11723.1"/>
    <property type="molecule type" value="Genomic_DNA"/>
</dbReference>
<dbReference type="InterPro" id="IPR005151">
    <property type="entry name" value="Tail-specific_protease"/>
</dbReference>
<dbReference type="SUPFAM" id="SSF52096">
    <property type="entry name" value="ClpP/crotonase"/>
    <property type="match status" value="1"/>
</dbReference>
<dbReference type="AlphaFoldDB" id="E0I6Q7"/>
<organism evidence="7 8">
    <name type="scientific">Paenibacillus curdlanolyticus YK9</name>
    <dbReference type="NCBI Taxonomy" id="717606"/>
    <lineage>
        <taxon>Bacteria</taxon>
        <taxon>Bacillati</taxon>
        <taxon>Bacillota</taxon>
        <taxon>Bacilli</taxon>
        <taxon>Bacillales</taxon>
        <taxon>Paenibacillaceae</taxon>
        <taxon>Paenibacillus</taxon>
    </lineage>
</organism>
<dbReference type="PANTHER" id="PTHR32060:SF30">
    <property type="entry name" value="CARBOXY-TERMINAL PROCESSING PROTEASE CTPA"/>
    <property type="match status" value="1"/>
</dbReference>
<dbReference type="InterPro" id="IPR036034">
    <property type="entry name" value="PDZ_sf"/>
</dbReference>
<dbReference type="Proteomes" id="UP000005387">
    <property type="component" value="Unassembled WGS sequence"/>
</dbReference>
<dbReference type="Pfam" id="PF22694">
    <property type="entry name" value="CtpB_N-like"/>
    <property type="match status" value="1"/>
</dbReference>
<dbReference type="Pfam" id="PF17820">
    <property type="entry name" value="PDZ_6"/>
    <property type="match status" value="1"/>
</dbReference>
<dbReference type="CDD" id="cd07560">
    <property type="entry name" value="Peptidase_S41_CPP"/>
    <property type="match status" value="1"/>
</dbReference>
<dbReference type="Gene3D" id="2.30.42.10">
    <property type="match status" value="1"/>
</dbReference>
<dbReference type="InterPro" id="IPR036366">
    <property type="entry name" value="PGBDSf"/>
</dbReference>
<dbReference type="InterPro" id="IPR001478">
    <property type="entry name" value="PDZ"/>
</dbReference>
<keyword evidence="2 5" id="KW-0645">Protease</keyword>
<evidence type="ECO:0000313" key="7">
    <source>
        <dbReference type="EMBL" id="EFM11723.1"/>
    </source>
</evidence>
<gene>
    <name evidence="7" type="ORF">PaecuDRAFT_1329</name>
</gene>
<dbReference type="FunFam" id="2.30.42.10:FF:000063">
    <property type="entry name" value="Peptidase, S41 family"/>
    <property type="match status" value="1"/>
</dbReference>
<dbReference type="Gene3D" id="3.90.226.10">
    <property type="entry name" value="2-enoyl-CoA Hydratase, Chain A, domain 1"/>
    <property type="match status" value="1"/>
</dbReference>
<dbReference type="Pfam" id="PF01471">
    <property type="entry name" value="PG_binding_1"/>
    <property type="match status" value="1"/>
</dbReference>
<dbReference type="SMART" id="SM00245">
    <property type="entry name" value="TSPc"/>
    <property type="match status" value="1"/>
</dbReference>
<proteinExistence type="inferred from homology"/>
<accession>E0I6Q7</accession>
<evidence type="ECO:0000256" key="2">
    <source>
        <dbReference type="ARBA" id="ARBA00022670"/>
    </source>
</evidence>
<keyword evidence="8" id="KW-1185">Reference proteome</keyword>
<dbReference type="InterPro" id="IPR036365">
    <property type="entry name" value="PGBD-like_sf"/>
</dbReference>
<dbReference type="eggNOG" id="COG0793">
    <property type="taxonomic scope" value="Bacteria"/>
</dbReference>
<dbReference type="SUPFAM" id="SSF50156">
    <property type="entry name" value="PDZ domain-like"/>
    <property type="match status" value="1"/>
</dbReference>
<keyword evidence="4 5" id="KW-0720">Serine protease</keyword>
<dbReference type="GO" id="GO:0030288">
    <property type="term" value="C:outer membrane-bounded periplasmic space"/>
    <property type="evidence" value="ECO:0007669"/>
    <property type="project" value="TreeGrafter"/>
</dbReference>
<dbReference type="SMART" id="SM00228">
    <property type="entry name" value="PDZ"/>
    <property type="match status" value="1"/>
</dbReference>
<dbReference type="InterPro" id="IPR004447">
    <property type="entry name" value="Peptidase_S41A"/>
</dbReference>
<sequence length="478" mass="51899">MRIFTSEIAKQRFAVFCLLGALASAAVGFAGGLMWMKERNPILKEPTFRNLSASYNEIMSDYLNGAEPKALIDGAAEGMVQSLNDKYSHYMIGESGEAYVQNYESEVVGIGIHLRAENEAFVIDSVIKDSPAEKAGLKAEDILASIEGKTTKGVKMDKIVELLRGEKGSKVTVAVQRAGRAEPITVTMTRAAIPVLTVTYEMKPDGIGSVVISRFAQKTAEQFEDAIVDLTKQGMKGLLIDVRSNPGGLLVPTIAIADRLVPNGKTILQVVSKDEKDVHTYRSDQKEPWKLPIVVLTNRHSASAAEVLTAALKESAGATVVGETTYGKGVVQRFNQFADQSVLSLTEAQWRTPKGSWINGKGVEPNVKVELPAYTELAALPTDSVLKKGDYGDAVKTLQQMLQALGYSIKGATEGVFDGVTDAAVRQLQQVESIQPADGQVRESTTTRIMELLRDKLEKEDYQEQKGVELLKKQTSGS</sequence>
<dbReference type="CDD" id="cd06782">
    <property type="entry name" value="cpPDZ_CPP-like"/>
    <property type="match status" value="1"/>
</dbReference>
<keyword evidence="3 5" id="KW-0378">Hydrolase</keyword>
<evidence type="ECO:0000256" key="4">
    <source>
        <dbReference type="ARBA" id="ARBA00022825"/>
    </source>
</evidence>
<dbReference type="OrthoDB" id="9812068at2"/>
<dbReference type="STRING" id="717606.PaecuDRAFT_1329"/>
<dbReference type="GO" id="GO:0006508">
    <property type="term" value="P:proteolysis"/>
    <property type="evidence" value="ECO:0007669"/>
    <property type="project" value="UniProtKB-KW"/>
</dbReference>
<dbReference type="InterPro" id="IPR041489">
    <property type="entry name" value="PDZ_6"/>
</dbReference>
<dbReference type="Gene3D" id="1.10.101.10">
    <property type="entry name" value="PGBD-like superfamily/PGBD"/>
    <property type="match status" value="1"/>
</dbReference>
<dbReference type="InterPro" id="IPR055210">
    <property type="entry name" value="CtpA/B_N"/>
</dbReference>
<protein>
    <submittedName>
        <fullName evidence="7">Carboxyl-terminal protease</fullName>
    </submittedName>
</protein>
<evidence type="ECO:0000313" key="8">
    <source>
        <dbReference type="Proteomes" id="UP000005387"/>
    </source>
</evidence>
<dbReference type="GO" id="GO:0004175">
    <property type="term" value="F:endopeptidase activity"/>
    <property type="evidence" value="ECO:0007669"/>
    <property type="project" value="TreeGrafter"/>
</dbReference>
<dbReference type="InterPro" id="IPR029045">
    <property type="entry name" value="ClpP/crotonase-like_dom_sf"/>
</dbReference>
<dbReference type="Gene3D" id="3.30.750.44">
    <property type="match status" value="1"/>
</dbReference>
<dbReference type="InterPro" id="IPR002477">
    <property type="entry name" value="Peptidoglycan-bd-like"/>
</dbReference>
<dbReference type="Pfam" id="PF03572">
    <property type="entry name" value="Peptidase_S41"/>
    <property type="match status" value="1"/>
</dbReference>
<evidence type="ECO:0000256" key="1">
    <source>
        <dbReference type="ARBA" id="ARBA00009179"/>
    </source>
</evidence>
<dbReference type="SUPFAM" id="SSF47090">
    <property type="entry name" value="PGBD-like"/>
    <property type="match status" value="1"/>
</dbReference>
<dbReference type="RefSeq" id="WP_006037342.1">
    <property type="nucleotide sequence ID" value="NZ_AEDD01000003.1"/>
</dbReference>
<dbReference type="PANTHER" id="PTHR32060">
    <property type="entry name" value="TAIL-SPECIFIC PROTEASE"/>
    <property type="match status" value="1"/>
</dbReference>
<reference evidence="7 8" key="1">
    <citation type="submission" date="2010-07" db="EMBL/GenBank/DDBJ databases">
        <title>The draft genome of Paenibacillus curdlanolyticus YK9.</title>
        <authorList>
            <consortium name="US DOE Joint Genome Institute (JGI-PGF)"/>
            <person name="Lucas S."/>
            <person name="Copeland A."/>
            <person name="Lapidus A."/>
            <person name="Cheng J.-F."/>
            <person name="Bruce D."/>
            <person name="Goodwin L."/>
            <person name="Pitluck S."/>
            <person name="Land M.L."/>
            <person name="Hauser L."/>
            <person name="Chang Y.-J."/>
            <person name="Jeffries C."/>
            <person name="Anderson I.J."/>
            <person name="Johnson E."/>
            <person name="Loganathan U."/>
            <person name="Mulhopadhyay B."/>
            <person name="Kyrpides N."/>
            <person name="Woyke T.J."/>
        </authorList>
    </citation>
    <scope>NUCLEOTIDE SEQUENCE [LARGE SCALE GENOMIC DNA]</scope>
    <source>
        <strain evidence="7 8">YK9</strain>
    </source>
</reference>
<evidence type="ECO:0000256" key="3">
    <source>
        <dbReference type="ARBA" id="ARBA00022801"/>
    </source>
</evidence>
<feature type="domain" description="PDZ" evidence="6">
    <location>
        <begin position="97"/>
        <end position="164"/>
    </location>
</feature>
<dbReference type="PROSITE" id="PS50106">
    <property type="entry name" value="PDZ"/>
    <property type="match status" value="1"/>
</dbReference>
<comment type="similarity">
    <text evidence="1 5">Belongs to the peptidase S41A family.</text>
</comment>